<proteinExistence type="predicted"/>
<dbReference type="AlphaFoldDB" id="A0A2P2QTI4"/>
<evidence type="ECO:0000313" key="1">
    <source>
        <dbReference type="EMBL" id="MBX70238.1"/>
    </source>
</evidence>
<name>A0A2P2QTI4_RHIMU</name>
<sequence length="50" mass="5923">MQKVTTDPSKHSHLHYTHFLDFMLLDNQTHYDTTSVAQLLFDNIYLLSKI</sequence>
<dbReference type="EMBL" id="GGEC01089754">
    <property type="protein sequence ID" value="MBX70238.1"/>
    <property type="molecule type" value="Transcribed_RNA"/>
</dbReference>
<accession>A0A2P2QTI4</accession>
<reference evidence="1" key="1">
    <citation type="submission" date="2018-02" db="EMBL/GenBank/DDBJ databases">
        <title>Rhizophora mucronata_Transcriptome.</title>
        <authorList>
            <person name="Meera S.P."/>
            <person name="Sreeshan A."/>
            <person name="Augustine A."/>
        </authorList>
    </citation>
    <scope>NUCLEOTIDE SEQUENCE</scope>
    <source>
        <tissue evidence="1">Leaf</tissue>
    </source>
</reference>
<protein>
    <submittedName>
        <fullName evidence="1">Uncharacterized protein</fullName>
    </submittedName>
</protein>
<organism evidence="1">
    <name type="scientific">Rhizophora mucronata</name>
    <name type="common">Asiatic mangrove</name>
    <dbReference type="NCBI Taxonomy" id="61149"/>
    <lineage>
        <taxon>Eukaryota</taxon>
        <taxon>Viridiplantae</taxon>
        <taxon>Streptophyta</taxon>
        <taxon>Embryophyta</taxon>
        <taxon>Tracheophyta</taxon>
        <taxon>Spermatophyta</taxon>
        <taxon>Magnoliopsida</taxon>
        <taxon>eudicotyledons</taxon>
        <taxon>Gunneridae</taxon>
        <taxon>Pentapetalae</taxon>
        <taxon>rosids</taxon>
        <taxon>fabids</taxon>
        <taxon>Malpighiales</taxon>
        <taxon>Rhizophoraceae</taxon>
        <taxon>Rhizophora</taxon>
    </lineage>
</organism>